<accession>A0ABP8IXT1</accession>
<dbReference type="Proteomes" id="UP001500454">
    <property type="component" value="Unassembled WGS sequence"/>
</dbReference>
<name>A0ABP8IXT1_9BACT</name>
<dbReference type="RefSeq" id="WP_345222828.1">
    <property type="nucleotide sequence ID" value="NZ_BAABHA010000002.1"/>
</dbReference>
<dbReference type="PROSITE" id="PS51257">
    <property type="entry name" value="PROKAR_LIPOPROTEIN"/>
    <property type="match status" value="1"/>
</dbReference>
<protein>
    <recommendedName>
        <fullName evidence="3">Lipocalin-like domain-containing protein</fullName>
    </recommendedName>
</protein>
<proteinExistence type="predicted"/>
<comment type="caution">
    <text evidence="1">The sequence shown here is derived from an EMBL/GenBank/DDBJ whole genome shotgun (WGS) entry which is preliminary data.</text>
</comment>
<gene>
    <name evidence="1" type="ORF">GCM10023186_15460</name>
</gene>
<sequence length="159" mass="17797">MKTARLPLFLALLAAATLSSCEKDKVKPKSKTELITGKDWIMTAETVSPAIETEDGRMVTDLFAEKASYDRDDFIRFDQPDVYKLDEGATKQNPQLPQSYSGTWSFANEEKVLNTKLQSQTTGNSFNLLEVGENTLKFSGQETDDDGTVYTVTFTYAKR</sequence>
<organism evidence="1 2">
    <name type="scientific">Hymenobacter koreensis</name>
    <dbReference type="NCBI Taxonomy" id="1084523"/>
    <lineage>
        <taxon>Bacteria</taxon>
        <taxon>Pseudomonadati</taxon>
        <taxon>Bacteroidota</taxon>
        <taxon>Cytophagia</taxon>
        <taxon>Cytophagales</taxon>
        <taxon>Hymenobacteraceae</taxon>
        <taxon>Hymenobacter</taxon>
    </lineage>
</organism>
<reference evidence="2" key="1">
    <citation type="journal article" date="2019" name="Int. J. Syst. Evol. Microbiol.">
        <title>The Global Catalogue of Microorganisms (GCM) 10K type strain sequencing project: providing services to taxonomists for standard genome sequencing and annotation.</title>
        <authorList>
            <consortium name="The Broad Institute Genomics Platform"/>
            <consortium name="The Broad Institute Genome Sequencing Center for Infectious Disease"/>
            <person name="Wu L."/>
            <person name="Ma J."/>
        </authorList>
    </citation>
    <scope>NUCLEOTIDE SEQUENCE [LARGE SCALE GENOMIC DNA]</scope>
    <source>
        <strain evidence="2">JCM 17924</strain>
    </source>
</reference>
<evidence type="ECO:0000313" key="2">
    <source>
        <dbReference type="Proteomes" id="UP001500454"/>
    </source>
</evidence>
<evidence type="ECO:0008006" key="3">
    <source>
        <dbReference type="Google" id="ProtNLM"/>
    </source>
</evidence>
<evidence type="ECO:0000313" key="1">
    <source>
        <dbReference type="EMBL" id="GAA4378683.1"/>
    </source>
</evidence>
<keyword evidence="2" id="KW-1185">Reference proteome</keyword>
<dbReference type="EMBL" id="BAABHA010000002">
    <property type="protein sequence ID" value="GAA4378683.1"/>
    <property type="molecule type" value="Genomic_DNA"/>
</dbReference>